<evidence type="ECO:0000313" key="2">
    <source>
        <dbReference type="EMBL" id="OWZ12890.1"/>
    </source>
</evidence>
<keyword evidence="2" id="KW-0808">Transferase</keyword>
<keyword evidence="2" id="KW-0548">Nucleotidyltransferase</keyword>
<dbReference type="OrthoDB" id="123888at2759"/>
<dbReference type="AlphaFoldDB" id="A0A225W7S0"/>
<feature type="region of interest" description="Disordered" evidence="1">
    <location>
        <begin position="1"/>
        <end position="22"/>
    </location>
</feature>
<evidence type="ECO:0000313" key="3">
    <source>
        <dbReference type="Proteomes" id="UP000198211"/>
    </source>
</evidence>
<name>A0A225W7S0_9STRA</name>
<protein>
    <submittedName>
        <fullName evidence="2">Reverse transcriptase</fullName>
    </submittedName>
</protein>
<dbReference type="EMBL" id="NBNE01001726">
    <property type="protein sequence ID" value="OWZ12890.1"/>
    <property type="molecule type" value="Genomic_DNA"/>
</dbReference>
<organism evidence="2 3">
    <name type="scientific">Phytophthora megakarya</name>
    <dbReference type="NCBI Taxonomy" id="4795"/>
    <lineage>
        <taxon>Eukaryota</taxon>
        <taxon>Sar</taxon>
        <taxon>Stramenopiles</taxon>
        <taxon>Oomycota</taxon>
        <taxon>Peronosporomycetes</taxon>
        <taxon>Peronosporales</taxon>
        <taxon>Peronosporaceae</taxon>
        <taxon>Phytophthora</taxon>
    </lineage>
</organism>
<dbReference type="Gene3D" id="3.30.420.10">
    <property type="entry name" value="Ribonuclease H-like superfamily/Ribonuclease H"/>
    <property type="match status" value="1"/>
</dbReference>
<keyword evidence="3" id="KW-1185">Reference proteome</keyword>
<dbReference type="GO" id="GO:0003676">
    <property type="term" value="F:nucleic acid binding"/>
    <property type="evidence" value="ECO:0007669"/>
    <property type="project" value="InterPro"/>
</dbReference>
<dbReference type="InterPro" id="IPR036397">
    <property type="entry name" value="RNaseH_sf"/>
</dbReference>
<gene>
    <name evidence="2" type="ORF">PHMEG_00013880</name>
</gene>
<accession>A0A225W7S0</accession>
<proteinExistence type="predicted"/>
<evidence type="ECO:0000256" key="1">
    <source>
        <dbReference type="SAM" id="MobiDB-lite"/>
    </source>
</evidence>
<dbReference type="Proteomes" id="UP000198211">
    <property type="component" value="Unassembled WGS sequence"/>
</dbReference>
<sequence>MSTEDHPPTDGQTEHTNRSFHNWSGSLPMTEFAINNDMHASTGHPPFFVNAVWHSHLPNMIGVGYHCKREMTYGCARKTA</sequence>
<reference evidence="3" key="1">
    <citation type="submission" date="2017-03" db="EMBL/GenBank/DDBJ databases">
        <title>Phytopthora megakarya and P. palmivora, two closely related causual agents of cacao black pod achieved similar genome size and gene model numbers by different mechanisms.</title>
        <authorList>
            <person name="Ali S."/>
            <person name="Shao J."/>
            <person name="Larry D.J."/>
            <person name="Kronmiller B."/>
            <person name="Shen D."/>
            <person name="Strem M.D."/>
            <person name="Melnick R.L."/>
            <person name="Guiltinan M.J."/>
            <person name="Tyler B.M."/>
            <person name="Meinhardt L.W."/>
            <person name="Bailey B.A."/>
        </authorList>
    </citation>
    <scope>NUCLEOTIDE SEQUENCE [LARGE SCALE GENOMIC DNA]</scope>
    <source>
        <strain evidence="3">zdho120</strain>
    </source>
</reference>
<comment type="caution">
    <text evidence="2">The sequence shown here is derived from an EMBL/GenBank/DDBJ whole genome shotgun (WGS) entry which is preliminary data.</text>
</comment>
<feature type="compositionally biased region" description="Basic and acidic residues" evidence="1">
    <location>
        <begin position="1"/>
        <end position="17"/>
    </location>
</feature>
<keyword evidence="2" id="KW-0695">RNA-directed DNA polymerase</keyword>
<dbReference type="GO" id="GO:0003964">
    <property type="term" value="F:RNA-directed DNA polymerase activity"/>
    <property type="evidence" value="ECO:0007669"/>
    <property type="project" value="UniProtKB-KW"/>
</dbReference>